<keyword evidence="1" id="KW-1133">Transmembrane helix</keyword>
<feature type="transmembrane region" description="Helical" evidence="1">
    <location>
        <begin position="6"/>
        <end position="26"/>
    </location>
</feature>
<keyword evidence="3" id="KW-1185">Reference proteome</keyword>
<name>A0ABQ5TIH0_9BACI</name>
<evidence type="ECO:0000256" key="1">
    <source>
        <dbReference type="SAM" id="Phobius"/>
    </source>
</evidence>
<evidence type="ECO:0000313" key="3">
    <source>
        <dbReference type="Proteomes" id="UP001275436"/>
    </source>
</evidence>
<proteinExistence type="predicted"/>
<reference evidence="2 3" key="1">
    <citation type="submission" date="2023-02" db="EMBL/GenBank/DDBJ databases">
        <title>Oceanobacillus kimchii IFOP_LL358 isolated form Alexandrium catenella lab strain.</title>
        <authorList>
            <person name="Gajardo G."/>
            <person name="Ueki S."/>
            <person name="Maruyama F."/>
        </authorList>
    </citation>
    <scope>NUCLEOTIDE SEQUENCE [LARGE SCALE GENOMIC DNA]</scope>
    <source>
        <strain evidence="2 3">IFOP_LL358</strain>
    </source>
</reference>
<evidence type="ECO:0000313" key="2">
    <source>
        <dbReference type="EMBL" id="GLO65428.1"/>
    </source>
</evidence>
<organism evidence="2 3">
    <name type="scientific">Oceanobacillus kimchii</name>
    <dbReference type="NCBI Taxonomy" id="746691"/>
    <lineage>
        <taxon>Bacteria</taxon>
        <taxon>Bacillati</taxon>
        <taxon>Bacillota</taxon>
        <taxon>Bacilli</taxon>
        <taxon>Bacillales</taxon>
        <taxon>Bacillaceae</taxon>
        <taxon>Oceanobacillus</taxon>
    </lineage>
</organism>
<sequence length="120" mass="14148">MKSMFVALVILISIVILSIAINKFLVKQFQIDIPESKERYVNRLHKTVEKVFHAGTLIAIPLTFTQFPQYTVFVFIIPAMQQLFRFLMEFLFNYENKRFILSVNTSWLLLIGAIVYDFYT</sequence>
<dbReference type="Proteomes" id="UP001275436">
    <property type="component" value="Unassembled WGS sequence"/>
</dbReference>
<dbReference type="InterPro" id="IPR025441">
    <property type="entry name" value="DUF4181"/>
</dbReference>
<gene>
    <name evidence="2" type="ORF">MACH08_12120</name>
</gene>
<keyword evidence="1" id="KW-0472">Membrane</keyword>
<accession>A0ABQ5TIH0</accession>
<dbReference type="RefSeq" id="WP_017796118.1">
    <property type="nucleotide sequence ID" value="NZ_CANLLY010000003.1"/>
</dbReference>
<dbReference type="EMBL" id="BSKO01000001">
    <property type="protein sequence ID" value="GLO65428.1"/>
    <property type="molecule type" value="Genomic_DNA"/>
</dbReference>
<keyword evidence="1" id="KW-0812">Transmembrane</keyword>
<dbReference type="Pfam" id="PF13789">
    <property type="entry name" value="DUF4181"/>
    <property type="match status" value="1"/>
</dbReference>
<comment type="caution">
    <text evidence="2">The sequence shown here is derived from an EMBL/GenBank/DDBJ whole genome shotgun (WGS) entry which is preliminary data.</text>
</comment>
<feature type="transmembrane region" description="Helical" evidence="1">
    <location>
        <begin position="99"/>
        <end position="119"/>
    </location>
</feature>
<evidence type="ECO:0008006" key="4">
    <source>
        <dbReference type="Google" id="ProtNLM"/>
    </source>
</evidence>
<protein>
    <recommendedName>
        <fullName evidence="4">DUF4181 domain-containing protein</fullName>
    </recommendedName>
</protein>